<dbReference type="InterPro" id="IPR013324">
    <property type="entry name" value="RNA_pol_sigma_r3/r4-like"/>
</dbReference>
<protein>
    <submittedName>
        <fullName evidence="7">RNA polymerase, sigma-24 subunit, ECF subfamily</fullName>
    </submittedName>
</protein>
<keyword evidence="8" id="KW-1185">Reference proteome</keyword>
<dbReference type="Pfam" id="PF04542">
    <property type="entry name" value="Sigma70_r2"/>
    <property type="match status" value="1"/>
</dbReference>
<dbReference type="Pfam" id="PF08281">
    <property type="entry name" value="Sigma70_r4_2"/>
    <property type="match status" value="1"/>
</dbReference>
<comment type="similarity">
    <text evidence="1">Belongs to the sigma-70 factor family. ECF subfamily.</text>
</comment>
<feature type="domain" description="RNA polymerase sigma factor 70 region 4 type 2" evidence="6">
    <location>
        <begin position="126"/>
        <end position="175"/>
    </location>
</feature>
<organism evidence="7 8">
    <name type="scientific">Mucilaginibacter paludis DSM 18603</name>
    <dbReference type="NCBI Taxonomy" id="714943"/>
    <lineage>
        <taxon>Bacteria</taxon>
        <taxon>Pseudomonadati</taxon>
        <taxon>Bacteroidota</taxon>
        <taxon>Sphingobacteriia</taxon>
        <taxon>Sphingobacteriales</taxon>
        <taxon>Sphingobacteriaceae</taxon>
        <taxon>Mucilaginibacter</taxon>
    </lineage>
</organism>
<evidence type="ECO:0000259" key="5">
    <source>
        <dbReference type="Pfam" id="PF04542"/>
    </source>
</evidence>
<dbReference type="STRING" id="714943.Mucpa_6888"/>
<dbReference type="NCBIfam" id="TIGR02937">
    <property type="entry name" value="sigma70-ECF"/>
    <property type="match status" value="1"/>
</dbReference>
<gene>
    <name evidence="7" type="ORF">Mucpa_6888</name>
</gene>
<dbReference type="PANTHER" id="PTHR43133">
    <property type="entry name" value="RNA POLYMERASE ECF-TYPE SIGMA FACTO"/>
    <property type="match status" value="1"/>
</dbReference>
<evidence type="ECO:0000256" key="3">
    <source>
        <dbReference type="ARBA" id="ARBA00023082"/>
    </source>
</evidence>
<evidence type="ECO:0000256" key="1">
    <source>
        <dbReference type="ARBA" id="ARBA00010641"/>
    </source>
</evidence>
<feature type="domain" description="RNA polymerase sigma-70 region 2" evidence="5">
    <location>
        <begin position="27"/>
        <end position="93"/>
    </location>
</feature>
<dbReference type="InterPro" id="IPR039425">
    <property type="entry name" value="RNA_pol_sigma-70-like"/>
</dbReference>
<dbReference type="HOGENOM" id="CLU_047691_4_1_10"/>
<accession>H1Y3Z2</accession>
<sequence length="193" mass="22712">MADYSILSDNELIDLLKESDHVAFTEIYRRYAYLLLVHAYKKLQYEEQAKDVIQDLFTSLWLKRDIVIADGNLAGYLYISMRNKILNLLARQKVESKYIHSLNNYIVTNSNSSTDHLVREKELKAYIHKEIQALPRKMRVVFELSRNEQLNNREIALRLDTTENNVSKQVNRALRILKAKLGVIIFIYLLIRP</sequence>
<proteinExistence type="inferred from homology"/>
<evidence type="ECO:0000256" key="2">
    <source>
        <dbReference type="ARBA" id="ARBA00023015"/>
    </source>
</evidence>
<dbReference type="eggNOG" id="COG1595">
    <property type="taxonomic scope" value="Bacteria"/>
</dbReference>
<dbReference type="InterPro" id="IPR014284">
    <property type="entry name" value="RNA_pol_sigma-70_dom"/>
</dbReference>
<dbReference type="Gene3D" id="1.10.10.10">
    <property type="entry name" value="Winged helix-like DNA-binding domain superfamily/Winged helix DNA-binding domain"/>
    <property type="match status" value="1"/>
</dbReference>
<keyword evidence="4" id="KW-0804">Transcription</keyword>
<keyword evidence="3" id="KW-0731">Sigma factor</keyword>
<evidence type="ECO:0000256" key="4">
    <source>
        <dbReference type="ARBA" id="ARBA00023163"/>
    </source>
</evidence>
<dbReference type="InterPro" id="IPR007627">
    <property type="entry name" value="RNA_pol_sigma70_r2"/>
</dbReference>
<dbReference type="OrthoDB" id="659569at2"/>
<evidence type="ECO:0000259" key="6">
    <source>
        <dbReference type="Pfam" id="PF08281"/>
    </source>
</evidence>
<name>H1Y3Z2_9SPHI</name>
<dbReference type="PANTHER" id="PTHR43133:SF46">
    <property type="entry name" value="RNA POLYMERASE SIGMA-70 FACTOR ECF SUBFAMILY"/>
    <property type="match status" value="1"/>
</dbReference>
<evidence type="ECO:0000313" key="8">
    <source>
        <dbReference type="Proteomes" id="UP000002774"/>
    </source>
</evidence>
<dbReference type="Proteomes" id="UP000002774">
    <property type="component" value="Chromosome"/>
</dbReference>
<dbReference type="SUPFAM" id="SSF88659">
    <property type="entry name" value="Sigma3 and sigma4 domains of RNA polymerase sigma factors"/>
    <property type="match status" value="1"/>
</dbReference>
<dbReference type="Gene3D" id="1.10.1740.10">
    <property type="match status" value="1"/>
</dbReference>
<dbReference type="InterPro" id="IPR013249">
    <property type="entry name" value="RNA_pol_sigma70_r4_t2"/>
</dbReference>
<dbReference type="InterPro" id="IPR036388">
    <property type="entry name" value="WH-like_DNA-bd_sf"/>
</dbReference>
<dbReference type="GO" id="GO:0006352">
    <property type="term" value="P:DNA-templated transcription initiation"/>
    <property type="evidence" value="ECO:0007669"/>
    <property type="project" value="InterPro"/>
</dbReference>
<reference evidence="7" key="1">
    <citation type="submission" date="2011-09" db="EMBL/GenBank/DDBJ databases">
        <title>The permanent draft genome of Mucilaginibacter paludis DSM 18603.</title>
        <authorList>
            <consortium name="US DOE Joint Genome Institute (JGI-PGF)"/>
            <person name="Lucas S."/>
            <person name="Han J."/>
            <person name="Lapidus A."/>
            <person name="Bruce D."/>
            <person name="Goodwin L."/>
            <person name="Pitluck S."/>
            <person name="Peters L."/>
            <person name="Kyrpides N."/>
            <person name="Mavromatis K."/>
            <person name="Ivanova N."/>
            <person name="Mikhailova N."/>
            <person name="Held B."/>
            <person name="Detter J.C."/>
            <person name="Tapia R."/>
            <person name="Han C."/>
            <person name="Land M."/>
            <person name="Hauser L."/>
            <person name="Markowitz V."/>
            <person name="Cheng J.-F."/>
            <person name="Hugenholtz P."/>
            <person name="Woyke T."/>
            <person name="Wu D."/>
            <person name="Tindall B."/>
            <person name="Brambilla E."/>
            <person name="Klenk H.-P."/>
            <person name="Eisen J.A."/>
        </authorList>
    </citation>
    <scope>NUCLEOTIDE SEQUENCE [LARGE SCALE GENOMIC DNA]</scope>
    <source>
        <strain evidence="7">DSM 18603</strain>
    </source>
</reference>
<dbReference type="EMBL" id="CM001403">
    <property type="protein sequence ID" value="EHQ30937.1"/>
    <property type="molecule type" value="Genomic_DNA"/>
</dbReference>
<dbReference type="InterPro" id="IPR013325">
    <property type="entry name" value="RNA_pol_sigma_r2"/>
</dbReference>
<dbReference type="GO" id="GO:0016987">
    <property type="term" value="F:sigma factor activity"/>
    <property type="evidence" value="ECO:0007669"/>
    <property type="project" value="UniProtKB-KW"/>
</dbReference>
<dbReference type="AlphaFoldDB" id="H1Y3Z2"/>
<dbReference type="RefSeq" id="WP_008513014.1">
    <property type="nucleotide sequence ID" value="NZ_CM001403.1"/>
</dbReference>
<evidence type="ECO:0000313" key="7">
    <source>
        <dbReference type="EMBL" id="EHQ30937.1"/>
    </source>
</evidence>
<dbReference type="GO" id="GO:0003677">
    <property type="term" value="F:DNA binding"/>
    <property type="evidence" value="ECO:0007669"/>
    <property type="project" value="InterPro"/>
</dbReference>
<keyword evidence="2" id="KW-0805">Transcription regulation</keyword>
<dbReference type="SUPFAM" id="SSF88946">
    <property type="entry name" value="Sigma2 domain of RNA polymerase sigma factors"/>
    <property type="match status" value="1"/>
</dbReference>